<dbReference type="GO" id="GO:0006508">
    <property type="term" value="P:proteolysis"/>
    <property type="evidence" value="ECO:0007669"/>
    <property type="project" value="UniProtKB-KW"/>
</dbReference>
<dbReference type="CDD" id="cd04280">
    <property type="entry name" value="ZnMc_astacin_like"/>
    <property type="match status" value="1"/>
</dbReference>
<evidence type="ECO:0000259" key="3">
    <source>
        <dbReference type="PROSITE" id="PS51864"/>
    </source>
</evidence>
<dbReference type="InterPro" id="IPR001506">
    <property type="entry name" value="Peptidase_M12A"/>
</dbReference>
<dbReference type="Proteomes" id="UP001219518">
    <property type="component" value="Unassembled WGS sequence"/>
</dbReference>
<dbReference type="EMBL" id="JAHWGI010001056">
    <property type="protein sequence ID" value="KAK3921909.1"/>
    <property type="molecule type" value="Genomic_DNA"/>
</dbReference>
<dbReference type="PANTHER" id="PTHR10127:SF859">
    <property type="entry name" value="METALLOENDOPEPTIDASE"/>
    <property type="match status" value="1"/>
</dbReference>
<dbReference type="AlphaFoldDB" id="A0AAE1HID6"/>
<proteinExistence type="predicted"/>
<dbReference type="Pfam" id="PF01400">
    <property type="entry name" value="Astacin"/>
    <property type="match status" value="1"/>
</dbReference>
<dbReference type="InterPro" id="IPR034035">
    <property type="entry name" value="Astacin-like_dom"/>
</dbReference>
<reference evidence="4" key="2">
    <citation type="journal article" date="2023" name="BMC Genomics">
        <title>Pest status, molecular evolution, and epigenetic factors derived from the genome assembly of Frankliniella fusca, a thysanopteran phytovirus vector.</title>
        <authorList>
            <person name="Catto M.A."/>
            <person name="Labadie P.E."/>
            <person name="Jacobson A.L."/>
            <person name="Kennedy G.G."/>
            <person name="Srinivasan R."/>
            <person name="Hunt B.G."/>
        </authorList>
    </citation>
    <scope>NUCLEOTIDE SEQUENCE</scope>
    <source>
        <strain evidence="4">PL_HMW_Pooled</strain>
    </source>
</reference>
<keyword evidence="1 2" id="KW-0482">Metalloprotease</keyword>
<evidence type="ECO:0000256" key="2">
    <source>
        <dbReference type="RuleBase" id="RU361183"/>
    </source>
</evidence>
<protein>
    <recommendedName>
        <fullName evidence="2">Metalloendopeptidase</fullName>
        <ecNumber evidence="2">3.4.24.-</ecNumber>
    </recommendedName>
</protein>
<comment type="caution">
    <text evidence="1">Lacks conserved residue(s) required for the propagation of feature annotation.</text>
</comment>
<dbReference type="PRINTS" id="PR00480">
    <property type="entry name" value="ASTACIN"/>
</dbReference>
<dbReference type="SUPFAM" id="SSF55486">
    <property type="entry name" value="Metalloproteases ('zincins'), catalytic domain"/>
    <property type="match status" value="1"/>
</dbReference>
<dbReference type="PROSITE" id="PS51864">
    <property type="entry name" value="ASTACIN"/>
    <property type="match status" value="1"/>
</dbReference>
<evidence type="ECO:0000313" key="4">
    <source>
        <dbReference type="EMBL" id="KAK3921909.1"/>
    </source>
</evidence>
<organism evidence="4 5">
    <name type="scientific">Frankliniella fusca</name>
    <dbReference type="NCBI Taxonomy" id="407009"/>
    <lineage>
        <taxon>Eukaryota</taxon>
        <taxon>Metazoa</taxon>
        <taxon>Ecdysozoa</taxon>
        <taxon>Arthropoda</taxon>
        <taxon>Hexapoda</taxon>
        <taxon>Insecta</taxon>
        <taxon>Pterygota</taxon>
        <taxon>Neoptera</taxon>
        <taxon>Paraneoptera</taxon>
        <taxon>Thysanoptera</taxon>
        <taxon>Terebrantia</taxon>
        <taxon>Thripoidea</taxon>
        <taxon>Thripidae</taxon>
        <taxon>Frankliniella</taxon>
    </lineage>
</organism>
<name>A0AAE1HID6_9NEOP</name>
<dbReference type="PANTHER" id="PTHR10127">
    <property type="entry name" value="DISCOIDIN, CUB, EGF, LAMININ , AND ZINC METALLOPROTEASE DOMAIN CONTAINING"/>
    <property type="match status" value="1"/>
</dbReference>
<accession>A0AAE1HID6</accession>
<dbReference type="SMART" id="SM00235">
    <property type="entry name" value="ZnMc"/>
    <property type="match status" value="1"/>
</dbReference>
<feature type="binding site" evidence="1">
    <location>
        <position position="224"/>
    </location>
    <ligand>
        <name>Zn(2+)</name>
        <dbReference type="ChEBI" id="CHEBI:29105"/>
        <note>catalytic</note>
    </ligand>
</feature>
<gene>
    <name evidence="4" type="ORF">KUF71_011085</name>
</gene>
<sequence>MGHGHEEQELEDTAVDAVRNQPAGQVHPTTSMRLVALLLAAAAMAPSQSAPRTRTRTRAKVPHVPDRVFPVVPDEVRMNSEDLEILQASGQDPEVMPGLMEGDMAMSSDTYDYWRVGLRWDIFPDRLWPNRTVPYVISPLYDTDSYITIYKAIRTINFMTCVKFVPWNGKAKDFLLIWPIKFPKGCWSYVGKFGGAQIVSLQAPDARGPNCLGKEGRAIHELLHALGIFHEQSRADRDRFVDVHMENVIPEFRNNFDKQSLENTTYKFEYDYDSIMHYGKNFFSSGKGRPTITPKTKGAKLGQREAMSKTDCLKVNDLYGCLDKSVASRRKYYALCDMMGL</sequence>
<comment type="cofactor">
    <cofactor evidence="1 2">
        <name>Zn(2+)</name>
        <dbReference type="ChEBI" id="CHEBI:29105"/>
    </cofactor>
    <text evidence="1 2">Binds 1 zinc ion per subunit.</text>
</comment>
<feature type="domain" description="Peptidase M12A" evidence="3">
    <location>
        <begin position="116"/>
        <end position="322"/>
    </location>
</feature>
<feature type="binding site" evidence="1">
    <location>
        <position position="230"/>
    </location>
    <ligand>
        <name>Zn(2+)</name>
        <dbReference type="ChEBI" id="CHEBI:29105"/>
        <note>catalytic</note>
    </ligand>
</feature>
<keyword evidence="5" id="KW-1185">Reference proteome</keyword>
<keyword evidence="1 2" id="KW-0479">Metal-binding</keyword>
<dbReference type="InterPro" id="IPR006026">
    <property type="entry name" value="Peptidase_Metallo"/>
</dbReference>
<feature type="binding site" evidence="1">
    <location>
        <position position="220"/>
    </location>
    <ligand>
        <name>Zn(2+)</name>
        <dbReference type="ChEBI" id="CHEBI:29105"/>
        <note>catalytic</note>
    </ligand>
</feature>
<feature type="active site" evidence="1">
    <location>
        <position position="221"/>
    </location>
</feature>
<keyword evidence="1 2" id="KW-0862">Zinc</keyword>
<keyword evidence="1 2" id="KW-0645">Protease</keyword>
<dbReference type="GO" id="GO:0004222">
    <property type="term" value="F:metalloendopeptidase activity"/>
    <property type="evidence" value="ECO:0007669"/>
    <property type="project" value="UniProtKB-UniRule"/>
</dbReference>
<comment type="caution">
    <text evidence="4">The sequence shown here is derived from an EMBL/GenBank/DDBJ whole genome shotgun (WGS) entry which is preliminary data.</text>
</comment>
<dbReference type="EC" id="3.4.24.-" evidence="2"/>
<reference evidence="4" key="1">
    <citation type="submission" date="2021-07" db="EMBL/GenBank/DDBJ databases">
        <authorList>
            <person name="Catto M.A."/>
            <person name="Jacobson A."/>
            <person name="Kennedy G."/>
            <person name="Labadie P."/>
            <person name="Hunt B.G."/>
            <person name="Srinivasan R."/>
        </authorList>
    </citation>
    <scope>NUCLEOTIDE SEQUENCE</scope>
    <source>
        <strain evidence="4">PL_HMW_Pooled</strain>
        <tissue evidence="4">Head</tissue>
    </source>
</reference>
<evidence type="ECO:0000256" key="1">
    <source>
        <dbReference type="PROSITE-ProRule" id="PRU01211"/>
    </source>
</evidence>
<dbReference type="FunFam" id="3.40.390.10:FF:000042">
    <property type="entry name" value="Metalloendopeptidase"/>
    <property type="match status" value="1"/>
</dbReference>
<evidence type="ECO:0000313" key="5">
    <source>
        <dbReference type="Proteomes" id="UP001219518"/>
    </source>
</evidence>
<dbReference type="InterPro" id="IPR024079">
    <property type="entry name" value="MetalloPept_cat_dom_sf"/>
</dbReference>
<keyword evidence="1 2" id="KW-0378">Hydrolase</keyword>
<dbReference type="Gene3D" id="3.40.390.10">
    <property type="entry name" value="Collagenase (Catalytic Domain)"/>
    <property type="match status" value="1"/>
</dbReference>
<dbReference type="GO" id="GO:0008270">
    <property type="term" value="F:zinc ion binding"/>
    <property type="evidence" value="ECO:0007669"/>
    <property type="project" value="UniProtKB-UniRule"/>
</dbReference>